<dbReference type="EMBL" id="LSRX01002115">
    <property type="protein sequence ID" value="OLP76175.1"/>
    <property type="molecule type" value="Genomic_DNA"/>
</dbReference>
<comment type="caution">
    <text evidence="2">The sequence shown here is derived from an EMBL/GenBank/DDBJ whole genome shotgun (WGS) entry which is preliminary data.</text>
</comment>
<evidence type="ECO:0000313" key="2">
    <source>
        <dbReference type="EMBL" id="OLP76175.1"/>
    </source>
</evidence>
<feature type="compositionally biased region" description="Basic and acidic residues" evidence="1">
    <location>
        <begin position="251"/>
        <end position="260"/>
    </location>
</feature>
<protein>
    <recommendedName>
        <fullName evidence="4">PD-(D/E)XK endonuclease-like domain-containing protein</fullName>
    </recommendedName>
</protein>
<reference evidence="2 3" key="1">
    <citation type="submission" date="2016-02" db="EMBL/GenBank/DDBJ databases">
        <title>Genome analysis of coral dinoflagellate symbionts highlights evolutionary adaptations to a symbiotic lifestyle.</title>
        <authorList>
            <person name="Aranda M."/>
            <person name="Li Y."/>
            <person name="Liew Y.J."/>
            <person name="Baumgarten S."/>
            <person name="Simakov O."/>
            <person name="Wilson M."/>
            <person name="Piel J."/>
            <person name="Ashoor H."/>
            <person name="Bougouffa S."/>
            <person name="Bajic V.B."/>
            <person name="Ryu T."/>
            <person name="Ravasi T."/>
            <person name="Bayer T."/>
            <person name="Micklem G."/>
            <person name="Kim H."/>
            <person name="Bhak J."/>
            <person name="Lajeunesse T.C."/>
            <person name="Voolstra C.R."/>
        </authorList>
    </citation>
    <scope>NUCLEOTIDE SEQUENCE [LARGE SCALE GENOMIC DNA]</scope>
    <source>
        <strain evidence="2 3">CCMP2467</strain>
    </source>
</reference>
<dbReference type="InterPro" id="IPR011604">
    <property type="entry name" value="PDDEXK-like_dom_sf"/>
</dbReference>
<proteinExistence type="predicted"/>
<keyword evidence="3" id="KW-1185">Reference proteome</keyword>
<name>A0A1Q9BZS0_SYMMI</name>
<evidence type="ECO:0000256" key="1">
    <source>
        <dbReference type="SAM" id="MobiDB-lite"/>
    </source>
</evidence>
<sequence length="819" mass="92159">MSVGPAVLPDTLLRQITLELAGFESVQQLRCTCSRANERLLREEVDARVQYVRRCLHPLLARQLLLPGFSEPVPCQAFPTLPGQDFFGEGIRRYVNELTSTMDHIIAANSLTDWMEVCGLDLYTPAEAILVLNAWRSNARADGCRLSDFLAISNASFLYRPSLEIRRGRGVLLRTASTRNSDSRKSFANLRSQPQIFLLTLFTEQHAQAQKEGLPQGASSVCLYAMGSDDDPGPILQHVETQPVSRKRSSQRREDTEAELEGKRCLADVSRTTLARAGLACMLPEPLKNETASMARFPSQPAVLPERPPDACVLDHLRRLHPHPNDGHLTVNAAEHAYFWKGERVRRSVTQVIKQFAEEFDADAIIAGMRQGPEWPRPGYLRRQPCTESMRSLQQLQHTVPEAADVLLLMQNSERDEQTACAAIRRLKGRHPQHATSCNALGLSPEEIKEKWEMSRLRCARAGTWMHAQFECLLNGGSSPVTPEVSLFLAFLRTQLPLKAYRTEWAVYASTVQVAGTIDFVGEKPDGKKVLVDWKRSGSIAGKERHFGKFMQPPVDDVPDCAVWQYRLQLNIYRVILEEHYDQQVAAMFVVCTHPDRGCKPWVDIVPLMDRQAKALLSRCSEPAQMPVSSRFMAPAKSRQLPAAVWAHILTFAGVRHLIRARHDAGDDEGELRSLQAMCQELLAAGFVEAVEQTQIAVQHGRITCLHLSATRWSLCTTHALLHTSKSVATQLQEAAAGNFQNLWPNWHDPQIRPLRTWYRTEIRQFVIVVPSADFFRLRWRLILPDTPASVEFPAQIKLSQDPNLASLQTDGVVRRCDV</sequence>
<accession>A0A1Q9BZS0</accession>
<dbReference type="Gene3D" id="3.90.320.10">
    <property type="match status" value="1"/>
</dbReference>
<organism evidence="2 3">
    <name type="scientific">Symbiodinium microadriaticum</name>
    <name type="common">Dinoflagellate</name>
    <name type="synonym">Zooxanthella microadriatica</name>
    <dbReference type="NCBI Taxonomy" id="2951"/>
    <lineage>
        <taxon>Eukaryota</taxon>
        <taxon>Sar</taxon>
        <taxon>Alveolata</taxon>
        <taxon>Dinophyceae</taxon>
        <taxon>Suessiales</taxon>
        <taxon>Symbiodiniaceae</taxon>
        <taxon>Symbiodinium</taxon>
    </lineage>
</organism>
<dbReference type="OrthoDB" id="448923at2759"/>
<dbReference type="Proteomes" id="UP000186817">
    <property type="component" value="Unassembled WGS sequence"/>
</dbReference>
<dbReference type="AlphaFoldDB" id="A0A1Q9BZS0"/>
<gene>
    <name evidence="2" type="ORF">AK812_SmicGene43930</name>
</gene>
<feature type="region of interest" description="Disordered" evidence="1">
    <location>
        <begin position="232"/>
        <end position="260"/>
    </location>
</feature>
<evidence type="ECO:0000313" key="3">
    <source>
        <dbReference type="Proteomes" id="UP000186817"/>
    </source>
</evidence>
<evidence type="ECO:0008006" key="4">
    <source>
        <dbReference type="Google" id="ProtNLM"/>
    </source>
</evidence>